<dbReference type="EMBL" id="JBFNXQ010000126">
    <property type="protein sequence ID" value="MEX5721409.1"/>
    <property type="molecule type" value="Genomic_DNA"/>
</dbReference>
<feature type="compositionally biased region" description="Basic and acidic residues" evidence="1">
    <location>
        <begin position="312"/>
        <end position="325"/>
    </location>
</feature>
<organism evidence="3 4">
    <name type="scientific">Geodermatophilus maliterrae</name>
    <dbReference type="NCBI Taxonomy" id="3162531"/>
    <lineage>
        <taxon>Bacteria</taxon>
        <taxon>Bacillati</taxon>
        <taxon>Actinomycetota</taxon>
        <taxon>Actinomycetes</taxon>
        <taxon>Geodermatophilales</taxon>
        <taxon>Geodermatophilaceae</taxon>
        <taxon>Geodermatophilus</taxon>
    </lineage>
</organism>
<evidence type="ECO:0000313" key="4">
    <source>
        <dbReference type="Proteomes" id="UP001560045"/>
    </source>
</evidence>
<dbReference type="InterPro" id="IPR050834">
    <property type="entry name" value="Glycosyltransf_2"/>
</dbReference>
<dbReference type="Proteomes" id="UP001560045">
    <property type="component" value="Unassembled WGS sequence"/>
</dbReference>
<dbReference type="EC" id="2.4.-.-" evidence="3"/>
<keyword evidence="3" id="KW-0328">Glycosyltransferase</keyword>
<keyword evidence="3" id="KW-0808">Transferase</keyword>
<proteinExistence type="predicted"/>
<feature type="compositionally biased region" description="Low complexity" evidence="1">
    <location>
        <begin position="326"/>
        <end position="338"/>
    </location>
</feature>
<comment type="caution">
    <text evidence="3">The sequence shown here is derived from an EMBL/GenBank/DDBJ whole genome shotgun (WGS) entry which is preliminary data.</text>
</comment>
<evidence type="ECO:0000313" key="3">
    <source>
        <dbReference type="EMBL" id="MEX5721409.1"/>
    </source>
</evidence>
<dbReference type="InterPro" id="IPR001173">
    <property type="entry name" value="Glyco_trans_2-like"/>
</dbReference>
<dbReference type="Gene3D" id="3.90.550.10">
    <property type="entry name" value="Spore Coat Polysaccharide Biosynthesis Protein SpsA, Chain A"/>
    <property type="match status" value="1"/>
</dbReference>
<dbReference type="Pfam" id="PF00535">
    <property type="entry name" value="Glycos_transf_2"/>
    <property type="match status" value="1"/>
</dbReference>
<protein>
    <submittedName>
        <fullName evidence="3">Glycosyltransferase</fullName>
        <ecNumber evidence="3">2.4.-.-</ecNumber>
    </submittedName>
</protein>
<dbReference type="PANTHER" id="PTHR43685:SF11">
    <property type="entry name" value="GLYCOSYLTRANSFERASE TAGX-RELATED"/>
    <property type="match status" value="1"/>
</dbReference>
<feature type="domain" description="Glycosyltransferase 2-like" evidence="2">
    <location>
        <begin position="4"/>
        <end position="167"/>
    </location>
</feature>
<reference evidence="3 4" key="1">
    <citation type="submission" date="2024-06" db="EMBL/GenBank/DDBJ databases">
        <title>Draft genome sequence of Geodermatophilus badlandi, a novel member of the Geodermatophilaceae isolated from badland sedimentary rocks in the Red desert, Wyoming, USA.</title>
        <authorList>
            <person name="Ben Tekaya S."/>
            <person name="Nouioui I."/>
            <person name="Flores G.M."/>
            <person name="Shaal M.N."/>
            <person name="Bredoire F."/>
            <person name="Basile F."/>
            <person name="Van Diepen L."/>
            <person name="Ward N.L."/>
        </authorList>
    </citation>
    <scope>NUCLEOTIDE SEQUENCE [LARGE SCALE GENOMIC DNA]</scope>
    <source>
        <strain evidence="3 4">WL48A</strain>
    </source>
</reference>
<dbReference type="RefSeq" id="WP_369210212.1">
    <property type="nucleotide sequence ID" value="NZ_JBFNXQ010000126.1"/>
</dbReference>
<sequence length="338" mass="38521">MRVSVLVTAYEHQAYVGRAIEGVLQQTGVPFELIVGDDCSSDDTRSVVADLARRHPDTVRVHFPDTNRGRGGKVLFSDLVGLSRGEYIAGLDGDDYWNSPEKLRTQVAHLDRHPECAMVFHNVIRTFEDDARPDELYLTPTPARRLGWQDLLRSNPVPACSPLFRREVLDPLPPWYFELPWGDWPLYFLAAQHGEIDYLPGVWGVFRFHGRGLYSGLPDVARRRSEVEFFRRLEGVLPPAVEADRRRRLALALSRLAAAHLALGERRAARTALADSFRVWPPDPRRLRRGEGERARLYRWARTRLPFPLPAVDDRRATPRADPRPTGRGTAARTRSPR</sequence>
<keyword evidence="4" id="KW-1185">Reference proteome</keyword>
<evidence type="ECO:0000256" key="1">
    <source>
        <dbReference type="SAM" id="MobiDB-lite"/>
    </source>
</evidence>
<accession>A0ABV3XLE2</accession>
<name>A0ABV3XLE2_9ACTN</name>
<gene>
    <name evidence="3" type="ORF">ABQ292_23925</name>
</gene>
<dbReference type="GO" id="GO:0016757">
    <property type="term" value="F:glycosyltransferase activity"/>
    <property type="evidence" value="ECO:0007669"/>
    <property type="project" value="UniProtKB-KW"/>
</dbReference>
<feature type="region of interest" description="Disordered" evidence="1">
    <location>
        <begin position="311"/>
        <end position="338"/>
    </location>
</feature>
<dbReference type="SUPFAM" id="SSF53448">
    <property type="entry name" value="Nucleotide-diphospho-sugar transferases"/>
    <property type="match status" value="1"/>
</dbReference>
<dbReference type="InterPro" id="IPR029044">
    <property type="entry name" value="Nucleotide-diphossugar_trans"/>
</dbReference>
<dbReference type="PANTHER" id="PTHR43685">
    <property type="entry name" value="GLYCOSYLTRANSFERASE"/>
    <property type="match status" value="1"/>
</dbReference>
<evidence type="ECO:0000259" key="2">
    <source>
        <dbReference type="Pfam" id="PF00535"/>
    </source>
</evidence>